<evidence type="ECO:0000313" key="10">
    <source>
        <dbReference type="Proteomes" id="UP001589854"/>
    </source>
</evidence>
<accession>A0ABV6GDD3</accession>
<dbReference type="InterPro" id="IPR035895">
    <property type="entry name" value="HPr-like_sf"/>
</dbReference>
<comment type="subcellular location">
    <subcellularLocation>
        <location evidence="2">Cytoplasm</location>
    </subcellularLocation>
</comment>
<dbReference type="Gene3D" id="3.30.1340.10">
    <property type="entry name" value="HPr-like"/>
    <property type="match status" value="1"/>
</dbReference>
<dbReference type="InterPro" id="IPR001020">
    <property type="entry name" value="PTS_HPr_His_P_site"/>
</dbReference>
<comment type="caution">
    <text evidence="9">The sequence shown here is derived from an EMBL/GenBank/DDBJ whole genome shotgun (WGS) entry which is preliminary data.</text>
</comment>
<keyword evidence="10" id="KW-1185">Reference proteome</keyword>
<evidence type="ECO:0000256" key="3">
    <source>
        <dbReference type="ARBA" id="ARBA00010736"/>
    </source>
</evidence>
<dbReference type="PANTHER" id="PTHR33705:SF2">
    <property type="entry name" value="PHOSPHOCARRIER PROTEIN NPR"/>
    <property type="match status" value="1"/>
</dbReference>
<comment type="function">
    <text evidence="1">General (non sugar-specific) component of the phosphoenolpyruvate-dependent sugar phosphotransferase system (sugar PTS). This major carbohydrate active-transport system catalyzes the phosphorylation of incoming sugar substrates concomitantly with their translocation across the cell membrane. The phosphoryl group from phosphoenolpyruvate (PEP) is transferred to the phosphoryl carrier protein HPr by enzyme I. Phospho-HPr then transfers it to the PTS EIIA domain.</text>
</comment>
<evidence type="ECO:0000256" key="7">
    <source>
        <dbReference type="ARBA" id="ARBA00022683"/>
    </source>
</evidence>
<dbReference type="SUPFAM" id="SSF55594">
    <property type="entry name" value="HPr-like"/>
    <property type="match status" value="1"/>
</dbReference>
<comment type="similarity">
    <text evidence="3">Belongs to the HPr family.</text>
</comment>
<dbReference type="NCBIfam" id="NF010352">
    <property type="entry name" value="PRK13780.1"/>
    <property type="match status" value="1"/>
</dbReference>
<keyword evidence="6" id="KW-0762">Sugar transport</keyword>
<dbReference type="InterPro" id="IPR002114">
    <property type="entry name" value="PTS_HPr_Ser_P_site"/>
</dbReference>
<gene>
    <name evidence="9" type="ORF">ACFFIX_09485</name>
</gene>
<evidence type="ECO:0000256" key="2">
    <source>
        <dbReference type="ARBA" id="ARBA00004496"/>
    </source>
</evidence>
<reference evidence="9 10" key="1">
    <citation type="submission" date="2024-09" db="EMBL/GenBank/DDBJ databases">
        <authorList>
            <person name="Sun Q."/>
            <person name="Mori K."/>
        </authorList>
    </citation>
    <scope>NUCLEOTIDE SEQUENCE [LARGE SCALE GENOMIC DNA]</scope>
    <source>
        <strain evidence="9 10">CCM 7228</strain>
    </source>
</reference>
<dbReference type="CDD" id="cd00367">
    <property type="entry name" value="PTS-HPr_like"/>
    <property type="match status" value="1"/>
</dbReference>
<proteinExistence type="inferred from homology"/>
<name>A0ABV6GDD3_9BACI</name>
<keyword evidence="7" id="KW-0598">Phosphotransferase system</keyword>
<dbReference type="InterPro" id="IPR000032">
    <property type="entry name" value="HPr-like"/>
</dbReference>
<dbReference type="RefSeq" id="WP_378933017.1">
    <property type="nucleotide sequence ID" value="NZ_JBHLVO010000005.1"/>
</dbReference>
<dbReference type="PRINTS" id="PR00107">
    <property type="entry name" value="PHOSPHOCPHPR"/>
</dbReference>
<organism evidence="9 10">
    <name type="scientific">Metabacillus herbersteinensis</name>
    <dbReference type="NCBI Taxonomy" id="283816"/>
    <lineage>
        <taxon>Bacteria</taxon>
        <taxon>Bacillati</taxon>
        <taxon>Bacillota</taxon>
        <taxon>Bacilli</taxon>
        <taxon>Bacillales</taxon>
        <taxon>Bacillaceae</taxon>
        <taxon>Metabacillus</taxon>
    </lineage>
</organism>
<protein>
    <recommendedName>
        <fullName evidence="4">Phosphocarrier protein HPr</fullName>
    </recommendedName>
</protein>
<evidence type="ECO:0000259" key="8">
    <source>
        <dbReference type="PROSITE" id="PS51350"/>
    </source>
</evidence>
<dbReference type="PANTHER" id="PTHR33705">
    <property type="entry name" value="PHOSPHOCARRIER PROTEIN HPR"/>
    <property type="match status" value="1"/>
</dbReference>
<dbReference type="InterPro" id="IPR050399">
    <property type="entry name" value="HPr"/>
</dbReference>
<keyword evidence="5" id="KW-0963">Cytoplasm</keyword>
<dbReference type="PROSITE" id="PS00369">
    <property type="entry name" value="PTS_HPR_HIS"/>
    <property type="match status" value="1"/>
</dbReference>
<dbReference type="Pfam" id="PF00381">
    <property type="entry name" value="PTS-HPr"/>
    <property type="match status" value="1"/>
</dbReference>
<dbReference type="PROSITE" id="PS51350">
    <property type="entry name" value="PTS_HPR_DOM"/>
    <property type="match status" value="1"/>
</dbReference>
<evidence type="ECO:0000256" key="4">
    <source>
        <dbReference type="ARBA" id="ARBA00020422"/>
    </source>
</evidence>
<keyword evidence="6" id="KW-0813">Transport</keyword>
<dbReference type="PROSITE" id="PS00589">
    <property type="entry name" value="PTS_HPR_SER"/>
    <property type="match status" value="1"/>
</dbReference>
<dbReference type="EMBL" id="JBHLVO010000005">
    <property type="protein sequence ID" value="MFC0271687.1"/>
    <property type="molecule type" value="Genomic_DNA"/>
</dbReference>
<sequence>MVEKSFTITSEAGLHARPATSLVNAVNSFTSDVNLEANGRSVNLKSIMGVMSLGISKGTSVKVSASGSDESEALAAVERVMKTESLGE</sequence>
<evidence type="ECO:0000256" key="1">
    <source>
        <dbReference type="ARBA" id="ARBA00003681"/>
    </source>
</evidence>
<dbReference type="Proteomes" id="UP001589854">
    <property type="component" value="Unassembled WGS sequence"/>
</dbReference>
<dbReference type="NCBIfam" id="TIGR01003">
    <property type="entry name" value="PTS_HPr_family"/>
    <property type="match status" value="1"/>
</dbReference>
<evidence type="ECO:0000256" key="6">
    <source>
        <dbReference type="ARBA" id="ARBA00022597"/>
    </source>
</evidence>
<evidence type="ECO:0000256" key="5">
    <source>
        <dbReference type="ARBA" id="ARBA00022490"/>
    </source>
</evidence>
<feature type="domain" description="HPr" evidence="8">
    <location>
        <begin position="1"/>
        <end position="88"/>
    </location>
</feature>
<evidence type="ECO:0000313" key="9">
    <source>
        <dbReference type="EMBL" id="MFC0271687.1"/>
    </source>
</evidence>